<protein>
    <submittedName>
        <fullName evidence="4">Nucleotide-diphospho-sugar transferase domain-containing protein</fullName>
    </submittedName>
</protein>
<proteinExistence type="predicted"/>
<dbReference type="WBParaSite" id="SSTP_0000948700.1">
    <property type="protein sequence ID" value="SSTP_0000948700.1"/>
    <property type="gene ID" value="SSTP_0000948700"/>
</dbReference>
<keyword evidence="1" id="KW-0732">Signal</keyword>
<dbReference type="Proteomes" id="UP000035681">
    <property type="component" value="Unplaced"/>
</dbReference>
<evidence type="ECO:0000313" key="2">
    <source>
        <dbReference type="Proteomes" id="UP000035681"/>
    </source>
</evidence>
<evidence type="ECO:0000256" key="1">
    <source>
        <dbReference type="SAM" id="SignalP"/>
    </source>
</evidence>
<organism evidence="3">
    <name type="scientific">Strongyloides stercoralis</name>
    <name type="common">Threadworm</name>
    <dbReference type="NCBI Taxonomy" id="6248"/>
    <lineage>
        <taxon>Eukaryota</taxon>
        <taxon>Metazoa</taxon>
        <taxon>Ecdysozoa</taxon>
        <taxon>Nematoda</taxon>
        <taxon>Chromadorea</taxon>
        <taxon>Rhabditida</taxon>
        <taxon>Tylenchina</taxon>
        <taxon>Panagrolaimomorpha</taxon>
        <taxon>Strongyloidoidea</taxon>
        <taxon>Strongyloididae</taxon>
        <taxon>Strongyloides</taxon>
    </lineage>
</organism>
<dbReference type="PANTHER" id="PTHR31389">
    <property type="entry name" value="LD39211P"/>
    <property type="match status" value="1"/>
</dbReference>
<dbReference type="AlphaFoldDB" id="A0A0K0EJ36"/>
<name>A0A0K0EJ36_STRER</name>
<dbReference type="STRING" id="6248.A0A0K0EJ36"/>
<dbReference type="WBParaSite" id="TCONS_00008041.p1">
    <property type="protein sequence ID" value="TCONS_00008041.p1"/>
    <property type="gene ID" value="XLOC_006038"/>
</dbReference>
<dbReference type="InterPro" id="IPR012444">
    <property type="entry name" value="DUF1647"/>
</dbReference>
<accession>A0A0K0EJ36</accession>
<feature type="signal peptide" evidence="1">
    <location>
        <begin position="1"/>
        <end position="28"/>
    </location>
</feature>
<reference evidence="3" key="1">
    <citation type="submission" date="2015-08" db="UniProtKB">
        <authorList>
            <consortium name="WormBaseParasite"/>
        </authorList>
    </citation>
    <scope>IDENTIFICATION</scope>
</reference>
<feature type="chain" id="PRO_5005328397" evidence="1">
    <location>
        <begin position="29"/>
        <end position="407"/>
    </location>
</feature>
<sequence length="407" mass="48415">MYKYILQFIFKLLFYLIVIIFFLQNSLGSNENCYMNGVEYNLQYTLPSNESIKGKAFSCKLLPYLKEFKLLDKNDFVDLTKESVPHPKVVTGFSDNHLKEAALLLKSFKKYFPKDKIIVYDLGLSLKNVKKLKKFCFVEYRKFNFLKYPKHVSIIKTYAFKILIAAEVLKEYNAIFWADASVRFKKSNLSYVYDLLNCNYGRKSNHRIDEQKKLGNGYRENIYKNIHRFEKCPECYWHFNYNGFDEKLYNFNVDHCYKFSILFHVPTFHGILPTIHKDVFKYFPTDKERYTNRSISRQYDAAFSLMIKTEDAVENVLKWAVLCALDKDCIQPIEWYSCGGHFTKENIFSNKHICYRFDQSILSLLLHNANNYDTRNYVSEIYDFVFLGRKNKIGLDKIKSSCKKKRF</sequence>
<evidence type="ECO:0000313" key="3">
    <source>
        <dbReference type="WBParaSite" id="SSTP_0000948700.1"/>
    </source>
</evidence>
<dbReference type="Pfam" id="PF07801">
    <property type="entry name" value="DUF1647"/>
    <property type="match status" value="1"/>
</dbReference>
<dbReference type="PANTHER" id="PTHR31389:SF4">
    <property type="entry name" value="LD39211P"/>
    <property type="match status" value="1"/>
</dbReference>
<keyword evidence="2" id="KW-1185">Reference proteome</keyword>
<evidence type="ECO:0000313" key="4">
    <source>
        <dbReference type="WBParaSite" id="TCONS_00008041.p1"/>
    </source>
</evidence>